<keyword evidence="3" id="KW-1185">Reference proteome</keyword>
<dbReference type="InParanoid" id="L5KET9"/>
<protein>
    <submittedName>
        <fullName evidence="2">Uncharacterized protein</fullName>
    </submittedName>
</protein>
<dbReference type="Proteomes" id="UP000010552">
    <property type="component" value="Unassembled WGS sequence"/>
</dbReference>
<evidence type="ECO:0000313" key="2">
    <source>
        <dbReference type="EMBL" id="ELK09003.1"/>
    </source>
</evidence>
<feature type="region of interest" description="Disordered" evidence="1">
    <location>
        <begin position="14"/>
        <end position="93"/>
    </location>
</feature>
<organism evidence="2 3">
    <name type="scientific">Pteropus alecto</name>
    <name type="common">Black flying fox</name>
    <dbReference type="NCBI Taxonomy" id="9402"/>
    <lineage>
        <taxon>Eukaryota</taxon>
        <taxon>Metazoa</taxon>
        <taxon>Chordata</taxon>
        <taxon>Craniata</taxon>
        <taxon>Vertebrata</taxon>
        <taxon>Euteleostomi</taxon>
        <taxon>Mammalia</taxon>
        <taxon>Eutheria</taxon>
        <taxon>Laurasiatheria</taxon>
        <taxon>Chiroptera</taxon>
        <taxon>Yinpterochiroptera</taxon>
        <taxon>Pteropodoidea</taxon>
        <taxon>Pteropodidae</taxon>
        <taxon>Pteropodinae</taxon>
        <taxon>Pteropus</taxon>
    </lineage>
</organism>
<dbReference type="EMBL" id="KB030851">
    <property type="protein sequence ID" value="ELK09003.1"/>
    <property type="molecule type" value="Genomic_DNA"/>
</dbReference>
<name>L5KET9_PTEAL</name>
<accession>L5KET9</accession>
<evidence type="ECO:0000256" key="1">
    <source>
        <dbReference type="SAM" id="MobiDB-lite"/>
    </source>
</evidence>
<evidence type="ECO:0000313" key="3">
    <source>
        <dbReference type="Proteomes" id="UP000010552"/>
    </source>
</evidence>
<feature type="compositionally biased region" description="Polar residues" evidence="1">
    <location>
        <begin position="61"/>
        <end position="71"/>
    </location>
</feature>
<gene>
    <name evidence="2" type="ORF">PAL_GLEAN10002349</name>
</gene>
<dbReference type="AlphaFoldDB" id="L5KET9"/>
<sequence length="93" mass="9464">MSVPVATLGVKLWTRADKRSQRSGRMGVESSTGGGPPPTPALQTPGGVGELQGGKDPETMDASNPTLSSNLVARGGWPHGCDNAPPSNGERLA</sequence>
<reference evidence="3" key="1">
    <citation type="journal article" date="2013" name="Science">
        <title>Comparative analysis of bat genomes provides insight into the evolution of flight and immunity.</title>
        <authorList>
            <person name="Zhang G."/>
            <person name="Cowled C."/>
            <person name="Shi Z."/>
            <person name="Huang Z."/>
            <person name="Bishop-Lilly K.A."/>
            <person name="Fang X."/>
            <person name="Wynne J.W."/>
            <person name="Xiong Z."/>
            <person name="Baker M.L."/>
            <person name="Zhao W."/>
            <person name="Tachedjian M."/>
            <person name="Zhu Y."/>
            <person name="Zhou P."/>
            <person name="Jiang X."/>
            <person name="Ng J."/>
            <person name="Yang L."/>
            <person name="Wu L."/>
            <person name="Xiao J."/>
            <person name="Feng Y."/>
            <person name="Chen Y."/>
            <person name="Sun X."/>
            <person name="Zhang Y."/>
            <person name="Marsh G.A."/>
            <person name="Crameri G."/>
            <person name="Broder C.C."/>
            <person name="Frey K.G."/>
            <person name="Wang L.F."/>
            <person name="Wang J."/>
        </authorList>
    </citation>
    <scope>NUCLEOTIDE SEQUENCE [LARGE SCALE GENOMIC DNA]</scope>
</reference>
<proteinExistence type="predicted"/>